<evidence type="ECO:0000313" key="3">
    <source>
        <dbReference type="Proteomes" id="UP000186228"/>
    </source>
</evidence>
<organism evidence="2 3">
    <name type="scientific">Rhizobium hainanense</name>
    <dbReference type="NCBI Taxonomy" id="52131"/>
    <lineage>
        <taxon>Bacteria</taxon>
        <taxon>Pseudomonadati</taxon>
        <taxon>Pseudomonadota</taxon>
        <taxon>Alphaproteobacteria</taxon>
        <taxon>Hyphomicrobiales</taxon>
        <taxon>Rhizobiaceae</taxon>
        <taxon>Rhizobium/Agrobacterium group</taxon>
        <taxon>Rhizobium</taxon>
    </lineage>
</organism>
<reference evidence="2" key="1">
    <citation type="submission" date="2016-08" db="EMBL/GenBank/DDBJ databases">
        <authorList>
            <person name="Seilhamer J.J."/>
        </authorList>
    </citation>
    <scope>NUCLEOTIDE SEQUENCE [LARGE SCALE GENOMIC DNA]</scope>
    <source>
        <strain evidence="2">CCBAU 57015</strain>
    </source>
</reference>
<dbReference type="AlphaFoldDB" id="A0A1C3WIM5"/>
<gene>
    <name evidence="1" type="ORF">GA0061100_1051</name>
    <name evidence="2" type="ORF">GA0061100_1201</name>
</gene>
<dbReference type="Proteomes" id="UP000186228">
    <property type="component" value="Unassembled WGS sequence"/>
</dbReference>
<dbReference type="EMBL" id="FMAC01000005">
    <property type="protein sequence ID" value="SCB24143.1"/>
    <property type="molecule type" value="Genomic_DNA"/>
</dbReference>
<accession>A0A1C3WIM5</accession>
<protein>
    <submittedName>
        <fullName evidence="2">Uncharacterized protein</fullName>
    </submittedName>
</protein>
<evidence type="ECO:0000313" key="2">
    <source>
        <dbReference type="EMBL" id="SCB39594.1"/>
    </source>
</evidence>
<evidence type="ECO:0000313" key="1">
    <source>
        <dbReference type="EMBL" id="SCB24143.1"/>
    </source>
</evidence>
<sequence length="109" mass="11996">MGRIAMLEGGQTVRFHYLWARQAQVGEEPGRKACQVCIVAHTPGNPDAIYLFPITSQEPRPERVALSFPEMEYRPPGRPFPPVGSPSMNITASSWTRLSASSQLGRSAI</sequence>
<reference evidence="3" key="2">
    <citation type="submission" date="2016-08" db="EMBL/GenBank/DDBJ databases">
        <authorList>
            <person name="Varghese N."/>
            <person name="Submissions Spin"/>
        </authorList>
    </citation>
    <scope>NUCLEOTIDE SEQUENCE [LARGE SCALE GENOMIC DNA]</scope>
    <source>
        <strain evidence="3">CCBAU 57015</strain>
    </source>
</reference>
<dbReference type="EMBL" id="FMAC01000020">
    <property type="protein sequence ID" value="SCB39594.1"/>
    <property type="molecule type" value="Genomic_DNA"/>
</dbReference>
<proteinExistence type="predicted"/>
<name>A0A1C3WIM5_9HYPH</name>
<keyword evidence="3" id="KW-1185">Reference proteome</keyword>